<proteinExistence type="predicted"/>
<protein>
    <submittedName>
        <fullName evidence="2">Uncharacterized protein</fullName>
    </submittedName>
</protein>
<dbReference type="PANTHER" id="PTHR36478:SF10">
    <property type="entry name" value="ELYS-LIKE DOMAIN-CONTAINING PROTEIN"/>
    <property type="match status" value="1"/>
</dbReference>
<accession>A0AAV5EV86</accession>
<keyword evidence="3" id="KW-1185">Reference proteome</keyword>
<dbReference type="EMBL" id="BQKI01000079">
    <property type="protein sequence ID" value="GJN26451.1"/>
    <property type="molecule type" value="Genomic_DNA"/>
</dbReference>
<reference evidence="2" key="2">
    <citation type="submission" date="2021-12" db="EMBL/GenBank/DDBJ databases">
        <title>Resequencing data analysis of finger millet.</title>
        <authorList>
            <person name="Hatakeyama M."/>
            <person name="Aluri S."/>
            <person name="Balachadran M.T."/>
            <person name="Sivarajan S.R."/>
            <person name="Poveda L."/>
            <person name="Shimizu-Inatsugi R."/>
            <person name="Schlapbach R."/>
            <person name="Sreeman S.M."/>
            <person name="Shimizu K.K."/>
        </authorList>
    </citation>
    <scope>NUCLEOTIDE SEQUENCE</scope>
</reference>
<dbReference type="AlphaFoldDB" id="A0AAV5EV86"/>
<evidence type="ECO:0000313" key="2">
    <source>
        <dbReference type="EMBL" id="GJN26451.1"/>
    </source>
</evidence>
<feature type="compositionally biased region" description="Acidic residues" evidence="1">
    <location>
        <begin position="252"/>
        <end position="271"/>
    </location>
</feature>
<reference evidence="2" key="1">
    <citation type="journal article" date="2018" name="DNA Res.">
        <title>Multiple hybrid de novo genome assembly of finger millet, an orphan allotetraploid crop.</title>
        <authorList>
            <person name="Hatakeyama M."/>
            <person name="Aluri S."/>
            <person name="Balachadran M.T."/>
            <person name="Sivarajan S.R."/>
            <person name="Patrignani A."/>
            <person name="Gruter S."/>
            <person name="Poveda L."/>
            <person name="Shimizu-Inatsugi R."/>
            <person name="Baeten J."/>
            <person name="Francoijs K.J."/>
            <person name="Nataraja K.N."/>
            <person name="Reddy Y.A.N."/>
            <person name="Phadnis S."/>
            <person name="Ravikumar R.L."/>
            <person name="Schlapbach R."/>
            <person name="Sreeman S.M."/>
            <person name="Shimizu K.K."/>
        </authorList>
    </citation>
    <scope>NUCLEOTIDE SEQUENCE</scope>
</reference>
<evidence type="ECO:0000256" key="1">
    <source>
        <dbReference type="SAM" id="MobiDB-lite"/>
    </source>
</evidence>
<feature type="region of interest" description="Disordered" evidence="1">
    <location>
        <begin position="252"/>
        <end position="285"/>
    </location>
</feature>
<sequence length="377" mass="41873">MARPVSSSGGLRRRLIRSLDYKCVTRFRFRRLLAFLWLQRYDGALEELSKETRLLFRADHLQRLVQEGLWQDTIEYLYCFQPAGHMPLGSGFLVKFIHFISRVSESSTYEYDPYSPLQIFLHGGVSLGGIKLVQVIASMRPEQVRNKAAEIAGHLAAQIEGLDEVRRLPLCPAKAANVLPVALRRIHKKSSMQTTPYDLVRCFLSKKRLPSSSHPGFDLNLEAPNEDQLVDASVDDAFPVLAQDDDFYGLELSDGSDDEAEMEASEDEAEIEPPQQGASRRKEASNDVRKQVFQILLARTLIHGYTMDGAASFARASMGPSSTDAGTMTFARMSMVTSSADVGATSPHAVAACERGRVASVREAQLASEDELRAWTS</sequence>
<dbReference type="PANTHER" id="PTHR36478">
    <property type="entry name" value="OS04G0614237 PROTEIN-RELATED"/>
    <property type="match status" value="1"/>
</dbReference>
<dbReference type="Proteomes" id="UP001054889">
    <property type="component" value="Unassembled WGS sequence"/>
</dbReference>
<organism evidence="2 3">
    <name type="scientific">Eleusine coracana subsp. coracana</name>
    <dbReference type="NCBI Taxonomy" id="191504"/>
    <lineage>
        <taxon>Eukaryota</taxon>
        <taxon>Viridiplantae</taxon>
        <taxon>Streptophyta</taxon>
        <taxon>Embryophyta</taxon>
        <taxon>Tracheophyta</taxon>
        <taxon>Spermatophyta</taxon>
        <taxon>Magnoliopsida</taxon>
        <taxon>Liliopsida</taxon>
        <taxon>Poales</taxon>
        <taxon>Poaceae</taxon>
        <taxon>PACMAD clade</taxon>
        <taxon>Chloridoideae</taxon>
        <taxon>Cynodonteae</taxon>
        <taxon>Eleusininae</taxon>
        <taxon>Eleusine</taxon>
    </lineage>
</organism>
<gene>
    <name evidence="2" type="primary">gb14380</name>
    <name evidence="2" type="ORF">PR202_gb14380</name>
</gene>
<name>A0AAV5EV86_ELECO</name>
<comment type="caution">
    <text evidence="2">The sequence shown here is derived from an EMBL/GenBank/DDBJ whole genome shotgun (WGS) entry which is preliminary data.</text>
</comment>
<evidence type="ECO:0000313" key="3">
    <source>
        <dbReference type="Proteomes" id="UP001054889"/>
    </source>
</evidence>